<dbReference type="InterPro" id="IPR020846">
    <property type="entry name" value="MFS_dom"/>
</dbReference>
<dbReference type="STRING" id="2070753.A0A3A2ZX60"/>
<evidence type="ECO:0000256" key="3">
    <source>
        <dbReference type="ARBA" id="ARBA00022989"/>
    </source>
</evidence>
<name>A0A3A2ZX60_9EURO</name>
<dbReference type="PANTHER" id="PTHR23502">
    <property type="entry name" value="MAJOR FACILITATOR SUPERFAMILY"/>
    <property type="match status" value="1"/>
</dbReference>
<feature type="domain" description="Major facilitator superfamily (MFS) profile" evidence="6">
    <location>
        <begin position="1"/>
        <end position="244"/>
    </location>
</feature>
<evidence type="ECO:0000256" key="5">
    <source>
        <dbReference type="SAM" id="Phobius"/>
    </source>
</evidence>
<evidence type="ECO:0000256" key="1">
    <source>
        <dbReference type="ARBA" id="ARBA00004141"/>
    </source>
</evidence>
<evidence type="ECO:0000259" key="6">
    <source>
        <dbReference type="PROSITE" id="PS50850"/>
    </source>
</evidence>
<dbReference type="PANTHER" id="PTHR23502:SF7">
    <property type="entry name" value="DRUG_PROTON ANTIPORTER YHK8-RELATED"/>
    <property type="match status" value="1"/>
</dbReference>
<dbReference type="Gene3D" id="1.20.1250.20">
    <property type="entry name" value="MFS general substrate transporter like domains"/>
    <property type="match status" value="1"/>
</dbReference>
<keyword evidence="4 5" id="KW-0472">Membrane</keyword>
<dbReference type="AlphaFoldDB" id="A0A3A2ZX60"/>
<reference evidence="8" key="1">
    <citation type="submission" date="2017-02" db="EMBL/GenBank/DDBJ databases">
        <authorList>
            <person name="Tafer H."/>
            <person name="Lopandic K."/>
        </authorList>
    </citation>
    <scope>NUCLEOTIDE SEQUENCE [LARGE SCALE GENOMIC DNA]</scope>
    <source>
        <strain evidence="8">CBS 366.77</strain>
    </source>
</reference>
<feature type="transmembrane region" description="Helical" evidence="5">
    <location>
        <begin position="65"/>
        <end position="86"/>
    </location>
</feature>
<dbReference type="GO" id="GO:0022857">
    <property type="term" value="F:transmembrane transporter activity"/>
    <property type="evidence" value="ECO:0007669"/>
    <property type="project" value="InterPro"/>
</dbReference>
<protein>
    <submittedName>
        <fullName evidence="7">Resistance protein</fullName>
    </submittedName>
</protein>
<feature type="transmembrane region" description="Helical" evidence="5">
    <location>
        <begin position="175"/>
        <end position="199"/>
    </location>
</feature>
<keyword evidence="8" id="KW-1185">Reference proteome</keyword>
<dbReference type="EMBL" id="MVGC01000033">
    <property type="protein sequence ID" value="RJE25957.1"/>
    <property type="molecule type" value="Genomic_DNA"/>
</dbReference>
<keyword evidence="3 5" id="KW-1133">Transmembrane helix</keyword>
<organism evidence="7 8">
    <name type="scientific">Aspergillus sclerotialis</name>
    <dbReference type="NCBI Taxonomy" id="2070753"/>
    <lineage>
        <taxon>Eukaryota</taxon>
        <taxon>Fungi</taxon>
        <taxon>Dikarya</taxon>
        <taxon>Ascomycota</taxon>
        <taxon>Pezizomycotina</taxon>
        <taxon>Eurotiomycetes</taxon>
        <taxon>Eurotiomycetidae</taxon>
        <taxon>Eurotiales</taxon>
        <taxon>Aspergillaceae</taxon>
        <taxon>Aspergillus</taxon>
        <taxon>Aspergillus subgen. Polypaecilum</taxon>
    </lineage>
</organism>
<feature type="transmembrane region" description="Helical" evidence="5">
    <location>
        <begin position="36"/>
        <end position="53"/>
    </location>
</feature>
<evidence type="ECO:0000256" key="4">
    <source>
        <dbReference type="ARBA" id="ARBA00023136"/>
    </source>
</evidence>
<sequence length="244" mass="27702">MIVGRFFNGLSGSAFLSVAGGTVGDMFARHELAAPMVIYTSSPFIGPSLGPLIGGFINEFSTWRWTYYVLLIWTGALLIALILFVPETYHPVLLRRKAQKLRKETGDDRWQAPIEKLQRSVVQTVVRSCYRPVLLLTLEPMCLCLCLFSAILLGILYLFFGAFNLVFSNVYNWSLWQRGCSFLGLLVGIVLAITLDPIWRRIYVRLERRHEMSVGRSDDFQPEWRLPAGEYSALESPATALHMF</sequence>
<accession>A0A3A2ZX60</accession>
<dbReference type="InterPro" id="IPR011701">
    <property type="entry name" value="MFS"/>
</dbReference>
<proteinExistence type="predicted"/>
<gene>
    <name evidence="7" type="ORF">PHISCL_01726</name>
</gene>
<dbReference type="SUPFAM" id="SSF103473">
    <property type="entry name" value="MFS general substrate transporter"/>
    <property type="match status" value="1"/>
</dbReference>
<dbReference type="OrthoDB" id="3561359at2759"/>
<dbReference type="InterPro" id="IPR036259">
    <property type="entry name" value="MFS_trans_sf"/>
</dbReference>
<feature type="transmembrane region" description="Helical" evidence="5">
    <location>
        <begin position="141"/>
        <end position="163"/>
    </location>
</feature>
<comment type="subcellular location">
    <subcellularLocation>
        <location evidence="1">Membrane</location>
        <topology evidence="1">Multi-pass membrane protein</topology>
    </subcellularLocation>
</comment>
<dbReference type="PROSITE" id="PS50850">
    <property type="entry name" value="MFS"/>
    <property type="match status" value="1"/>
</dbReference>
<evidence type="ECO:0000313" key="8">
    <source>
        <dbReference type="Proteomes" id="UP000266188"/>
    </source>
</evidence>
<evidence type="ECO:0000256" key="2">
    <source>
        <dbReference type="ARBA" id="ARBA00022692"/>
    </source>
</evidence>
<dbReference type="GO" id="GO:0005886">
    <property type="term" value="C:plasma membrane"/>
    <property type="evidence" value="ECO:0007669"/>
    <property type="project" value="TreeGrafter"/>
</dbReference>
<keyword evidence="2 5" id="KW-0812">Transmembrane</keyword>
<comment type="caution">
    <text evidence="7">The sequence shown here is derived from an EMBL/GenBank/DDBJ whole genome shotgun (WGS) entry which is preliminary data.</text>
</comment>
<evidence type="ECO:0000313" key="7">
    <source>
        <dbReference type="EMBL" id="RJE25957.1"/>
    </source>
</evidence>
<dbReference type="Pfam" id="PF07690">
    <property type="entry name" value="MFS_1"/>
    <property type="match status" value="1"/>
</dbReference>
<dbReference type="Proteomes" id="UP000266188">
    <property type="component" value="Unassembled WGS sequence"/>
</dbReference>